<dbReference type="GO" id="GO:0005524">
    <property type="term" value="F:ATP binding"/>
    <property type="evidence" value="ECO:0007669"/>
    <property type="project" value="UniProtKB-UniRule"/>
</dbReference>
<dbReference type="SUPFAM" id="SSF52440">
    <property type="entry name" value="PreATP-grasp domain"/>
    <property type="match status" value="1"/>
</dbReference>
<dbReference type="GO" id="GO:0004088">
    <property type="term" value="F:carbamoyl-phosphate synthase (glutamine-hydrolyzing) activity"/>
    <property type="evidence" value="ECO:0007669"/>
    <property type="project" value="TreeGrafter"/>
</dbReference>
<proteinExistence type="inferred from homology"/>
<dbReference type="PANTHER" id="PTHR11405:SF53">
    <property type="entry name" value="CARBAMOYL-PHOSPHATE SYNTHASE [AMMONIA], MITOCHONDRIAL"/>
    <property type="match status" value="1"/>
</dbReference>
<dbReference type="GO" id="GO:0046872">
    <property type="term" value="F:metal ion binding"/>
    <property type="evidence" value="ECO:0007669"/>
    <property type="project" value="InterPro"/>
</dbReference>
<accession>A0A6V8PGR8</accession>
<evidence type="ECO:0000256" key="4">
    <source>
        <dbReference type="ARBA" id="ARBA00022741"/>
    </source>
</evidence>
<keyword evidence="4 6" id="KW-0547">Nucleotide-binding</keyword>
<dbReference type="AlphaFoldDB" id="A0A6V8PGR8"/>
<comment type="caution">
    <text evidence="8">The sequence shown here is derived from an EMBL/GenBank/DDBJ whole genome shotgun (WGS) entry which is preliminary data.</text>
</comment>
<evidence type="ECO:0000259" key="7">
    <source>
        <dbReference type="PROSITE" id="PS50975"/>
    </source>
</evidence>
<keyword evidence="2" id="KW-0436">Ligase</keyword>
<name>A0A6V8PGR8_9ACTN</name>
<dbReference type="Gene3D" id="3.30.470.20">
    <property type="entry name" value="ATP-grasp fold, B domain"/>
    <property type="match status" value="1"/>
</dbReference>
<feature type="domain" description="ATP-grasp" evidence="7">
    <location>
        <begin position="48"/>
        <end position="93"/>
    </location>
</feature>
<dbReference type="PROSITE" id="PS50975">
    <property type="entry name" value="ATP_GRASP"/>
    <property type="match status" value="1"/>
</dbReference>
<gene>
    <name evidence="8" type="ORF">HKBW3S34_02220</name>
</gene>
<evidence type="ECO:0000256" key="3">
    <source>
        <dbReference type="ARBA" id="ARBA00022737"/>
    </source>
</evidence>
<dbReference type="InterPro" id="IPR058047">
    <property type="entry name" value="CPSase_preATP-grasp"/>
</dbReference>
<protein>
    <submittedName>
        <fullName evidence="8">Carbamoyl-phosphate synthase large subunit</fullName>
    </submittedName>
</protein>
<dbReference type="Pfam" id="PF02786">
    <property type="entry name" value="CPSase_L_D2"/>
    <property type="match status" value="1"/>
</dbReference>
<evidence type="ECO:0000256" key="6">
    <source>
        <dbReference type="PROSITE-ProRule" id="PRU00409"/>
    </source>
</evidence>
<dbReference type="SUPFAM" id="SSF56059">
    <property type="entry name" value="Glutathione synthetase ATP-binding domain-like"/>
    <property type="match status" value="1"/>
</dbReference>
<sequence>MLPTLGGQTGLNLAVGLAEAGVLDQYGVELIGASVEAIARAESRELFKKTMAHLGLKVPESGCAHSLEEAHYIVQKLGRPVVIRPSFTLGGDGRRHGL</sequence>
<keyword evidence="5 6" id="KW-0067">ATP-binding</keyword>
<dbReference type="Gene3D" id="3.30.1490.20">
    <property type="entry name" value="ATP-grasp fold, A domain"/>
    <property type="match status" value="1"/>
</dbReference>
<dbReference type="Gene3D" id="3.40.50.20">
    <property type="match status" value="1"/>
</dbReference>
<dbReference type="Proteomes" id="UP000588083">
    <property type="component" value="Unassembled WGS sequence"/>
</dbReference>
<evidence type="ECO:0000313" key="8">
    <source>
        <dbReference type="EMBL" id="GFP31300.1"/>
    </source>
</evidence>
<dbReference type="GO" id="GO:0006541">
    <property type="term" value="P:glutamine metabolic process"/>
    <property type="evidence" value="ECO:0007669"/>
    <property type="project" value="TreeGrafter"/>
</dbReference>
<keyword evidence="9" id="KW-1185">Reference proteome</keyword>
<dbReference type="Pfam" id="PF25596">
    <property type="entry name" value="CPSase_L_D1"/>
    <property type="match status" value="1"/>
</dbReference>
<dbReference type="GO" id="GO:0005737">
    <property type="term" value="C:cytoplasm"/>
    <property type="evidence" value="ECO:0007669"/>
    <property type="project" value="TreeGrafter"/>
</dbReference>
<comment type="similarity">
    <text evidence="1">Belongs to the CarB family.</text>
</comment>
<organism evidence="8 9">
    <name type="scientific">Candidatus Hakubella thermalkaliphila</name>
    <dbReference type="NCBI Taxonomy" id="2754717"/>
    <lineage>
        <taxon>Bacteria</taxon>
        <taxon>Bacillati</taxon>
        <taxon>Actinomycetota</taxon>
        <taxon>Actinomycetota incertae sedis</taxon>
        <taxon>Candidatus Hakubellales</taxon>
        <taxon>Candidatus Hakubellaceae</taxon>
        <taxon>Candidatus Hakubella</taxon>
    </lineage>
</organism>
<dbReference type="InterPro" id="IPR005479">
    <property type="entry name" value="CPAse_ATP-bd"/>
</dbReference>
<dbReference type="InterPro" id="IPR016185">
    <property type="entry name" value="PreATP-grasp_dom_sf"/>
</dbReference>
<dbReference type="InterPro" id="IPR011761">
    <property type="entry name" value="ATP-grasp"/>
</dbReference>
<reference evidence="8 9" key="1">
    <citation type="journal article" date="2020" name="Front. Microbiol.">
        <title>Single-cell genomics of novel Actinobacteria with the Wood-Ljungdahl pathway discovered in a serpentinizing system.</title>
        <authorList>
            <person name="Merino N."/>
            <person name="Kawai M."/>
            <person name="Boyd E.S."/>
            <person name="Colman D.R."/>
            <person name="McGlynn S.E."/>
            <person name="Nealson K.H."/>
            <person name="Kurokawa K."/>
            <person name="Hongoh Y."/>
        </authorList>
    </citation>
    <scope>NUCLEOTIDE SEQUENCE [LARGE SCALE GENOMIC DNA]</scope>
    <source>
        <strain evidence="8 9">S34</strain>
    </source>
</reference>
<evidence type="ECO:0000256" key="1">
    <source>
        <dbReference type="ARBA" id="ARBA00009799"/>
    </source>
</evidence>
<dbReference type="PANTHER" id="PTHR11405">
    <property type="entry name" value="CARBAMOYLTRANSFERASE FAMILY MEMBER"/>
    <property type="match status" value="1"/>
</dbReference>
<evidence type="ECO:0000256" key="2">
    <source>
        <dbReference type="ARBA" id="ARBA00022598"/>
    </source>
</evidence>
<evidence type="ECO:0000256" key="5">
    <source>
        <dbReference type="ARBA" id="ARBA00022840"/>
    </source>
</evidence>
<evidence type="ECO:0000313" key="9">
    <source>
        <dbReference type="Proteomes" id="UP000588083"/>
    </source>
</evidence>
<keyword evidence="3" id="KW-0677">Repeat</keyword>
<dbReference type="InterPro" id="IPR013815">
    <property type="entry name" value="ATP_grasp_subdomain_1"/>
</dbReference>
<dbReference type="EMBL" id="BLRZ01000250">
    <property type="protein sequence ID" value="GFP31300.1"/>
    <property type="molecule type" value="Genomic_DNA"/>
</dbReference>